<dbReference type="Proteomes" id="UP000509126">
    <property type="component" value="Chromosome"/>
</dbReference>
<accession>A0A6N1MGE0</accession>
<dbReference type="InterPro" id="IPR019292">
    <property type="entry name" value="McrC"/>
</dbReference>
<sequence>MLLSIREYGVIEDNGTEHACVKELDHICVPTSVFDYLCELSSQTKKNGTAIFELEGRRKIKVDNYVGIIQTPCGHTIEILPKHVEIHEQDKREIVLANERQLLRKMLRALWKLPSPREAGSASLDKLDLPLSEWIMSRFLEACNLLLQRGVRSEYQCVAEQSAYLKGRLNIQRYLTQPVTEQHRFPIEHDIFSLNTAPNRLIKTALEKICKLTKNTDNWRLANEIRLKLSEVPTSRLPRLDFPQWKSGRLYAQYEPIKVWCEIVLGEQTPSALHGEWHGMSLLFPMEKLFEAYVLSKLEEQYSEHYQIQRQKSNKYLCHHNGKDRFNLRPDIYFKAKKDTHSNMILDTKWKLLDQNSEDQRYGISDGDMQQMFAYSYMYLEHDGPIVLIYPKSSKFNKALPEFQLNKHERDQGKNPNIWVLPFDLDKDKLIGFDMIMNQDIGDS</sequence>
<dbReference type="PANTHER" id="PTHR38733">
    <property type="entry name" value="PROTEIN MCRC"/>
    <property type="match status" value="1"/>
</dbReference>
<evidence type="ECO:0000313" key="1">
    <source>
        <dbReference type="EMBL" id="QKU21239.1"/>
    </source>
</evidence>
<evidence type="ECO:0000313" key="2">
    <source>
        <dbReference type="Proteomes" id="UP000509126"/>
    </source>
</evidence>
<protein>
    <submittedName>
        <fullName evidence="1">McrC family protein</fullName>
    </submittedName>
</protein>
<dbReference type="AlphaFoldDB" id="A0A6N1MGE0"/>
<gene>
    <name evidence="1" type="ORF">FOB19_07395</name>
</gene>
<dbReference type="PANTHER" id="PTHR38733:SF1">
    <property type="entry name" value="TYPE IV METHYL-DIRECTED RESTRICTION ENZYME ECOKMCRBC"/>
    <property type="match status" value="1"/>
</dbReference>
<dbReference type="REBASE" id="400637">
    <property type="entry name" value="Alw557McrBCP"/>
</dbReference>
<dbReference type="RefSeq" id="WP_174894354.1">
    <property type="nucleotide sequence ID" value="NZ_CP054803.1"/>
</dbReference>
<reference evidence="1 2" key="1">
    <citation type="submission" date="2019-11" db="EMBL/GenBank/DDBJ databases">
        <title>FDA dAtabase for Regulatory Grade micrObial Sequences (FDA-ARGOS): Supporting development and validation of Infectious Disease Dx tests.</title>
        <authorList>
            <person name="Patel R."/>
            <person name="Rucinski S."/>
            <person name="Tallon L."/>
            <person name="Sadzewicz L."/>
            <person name="Vavikolanu K."/>
            <person name="Mehta A."/>
            <person name="Aluvathingal J."/>
            <person name="Nadendla S."/>
            <person name="Nandy P."/>
            <person name="Geyer C."/>
            <person name="Yan Y."/>
            <person name="Sichtig H."/>
        </authorList>
    </citation>
    <scope>NUCLEOTIDE SEQUENCE [LARGE SCALE GENOMIC DNA]</scope>
    <source>
        <strain evidence="1 2">FDAARGOS_557</strain>
    </source>
</reference>
<dbReference type="EMBL" id="CP054803">
    <property type="protein sequence ID" value="QKU21239.1"/>
    <property type="molecule type" value="Genomic_DNA"/>
</dbReference>
<dbReference type="Pfam" id="PF10117">
    <property type="entry name" value="McrBC"/>
    <property type="match status" value="1"/>
</dbReference>
<organism evidence="1 2">
    <name type="scientific">Acinetobacter lwoffii</name>
    <dbReference type="NCBI Taxonomy" id="28090"/>
    <lineage>
        <taxon>Bacteria</taxon>
        <taxon>Pseudomonadati</taxon>
        <taxon>Pseudomonadota</taxon>
        <taxon>Gammaproteobacteria</taxon>
        <taxon>Moraxellales</taxon>
        <taxon>Moraxellaceae</taxon>
        <taxon>Acinetobacter</taxon>
    </lineage>
</organism>
<name>A0A6N1MGE0_ACILW</name>
<proteinExistence type="predicted"/>